<dbReference type="OrthoDB" id="9807414at2"/>
<gene>
    <name evidence="1" type="ORF">CLV78_102332</name>
</gene>
<protein>
    <submittedName>
        <fullName evidence="1">Glycosyltransferase involved in cell wall biosynthesis</fullName>
    </submittedName>
</protein>
<organism evidence="1 2">
    <name type="scientific">Aliiruegeria haliotis</name>
    <dbReference type="NCBI Taxonomy" id="1280846"/>
    <lineage>
        <taxon>Bacteria</taxon>
        <taxon>Pseudomonadati</taxon>
        <taxon>Pseudomonadota</taxon>
        <taxon>Alphaproteobacteria</taxon>
        <taxon>Rhodobacterales</taxon>
        <taxon>Roseobacteraceae</taxon>
        <taxon>Aliiruegeria</taxon>
    </lineage>
</organism>
<comment type="caution">
    <text evidence="1">The sequence shown here is derived from an EMBL/GenBank/DDBJ whole genome shotgun (WGS) entry which is preliminary data.</text>
</comment>
<name>A0A2T0RVD4_9RHOB</name>
<proteinExistence type="predicted"/>
<sequence length="407" mass="43957">MAPDRVVVINDSSLARGGATGLALLSVQMLAQCGQRVQFICGDAAGEVAGAEDVLSLGRARLREGAALSALRRGVYDAEARDMVAGWIERNDNPGTVYHLHGWAQILSPAVLDALAPVAARTLLHAHDMFLACPNGAYMDYVDDRPCERVPMSVRCITTNCDRRSYPQKLWRVARQRQLRKALDWERRPWGGVAMIHPAMREMLERGGVPGDKLFTQRNPASAWCAERVQAEANDGLLYVGRLRGEKGVVELARAARQAGMPLTAIGEGPQGDILAREFPEVARPGWLDAAGIAEHARRARGLVMPSLTREPFGLVAAEASASGLPVILPTTALMSGEVNALSLGFSYNGSDPQGLAGALQRLRDLAADETRAMSERAFSRRTPLAATPEAWIDGLLATYERLIAGH</sequence>
<dbReference type="Pfam" id="PF13692">
    <property type="entry name" value="Glyco_trans_1_4"/>
    <property type="match status" value="1"/>
</dbReference>
<evidence type="ECO:0000313" key="2">
    <source>
        <dbReference type="Proteomes" id="UP000239480"/>
    </source>
</evidence>
<dbReference type="Gene3D" id="3.40.50.2000">
    <property type="entry name" value="Glycogen Phosphorylase B"/>
    <property type="match status" value="2"/>
</dbReference>
<dbReference type="PANTHER" id="PTHR45947:SF3">
    <property type="entry name" value="SULFOQUINOVOSYL TRANSFERASE SQD2"/>
    <property type="match status" value="1"/>
</dbReference>
<dbReference type="PANTHER" id="PTHR45947">
    <property type="entry name" value="SULFOQUINOVOSYL TRANSFERASE SQD2"/>
    <property type="match status" value="1"/>
</dbReference>
<dbReference type="GO" id="GO:0016757">
    <property type="term" value="F:glycosyltransferase activity"/>
    <property type="evidence" value="ECO:0007669"/>
    <property type="project" value="TreeGrafter"/>
</dbReference>
<evidence type="ECO:0000313" key="1">
    <source>
        <dbReference type="EMBL" id="PRY25155.1"/>
    </source>
</evidence>
<keyword evidence="1" id="KW-0808">Transferase</keyword>
<dbReference type="InterPro" id="IPR050194">
    <property type="entry name" value="Glycosyltransferase_grp1"/>
</dbReference>
<dbReference type="SUPFAM" id="SSF53756">
    <property type="entry name" value="UDP-Glycosyltransferase/glycogen phosphorylase"/>
    <property type="match status" value="1"/>
</dbReference>
<dbReference type="EMBL" id="PVTD01000002">
    <property type="protein sequence ID" value="PRY25155.1"/>
    <property type="molecule type" value="Genomic_DNA"/>
</dbReference>
<dbReference type="Proteomes" id="UP000239480">
    <property type="component" value="Unassembled WGS sequence"/>
</dbReference>
<accession>A0A2T0RVD4</accession>
<dbReference type="RefSeq" id="WP_106204082.1">
    <property type="nucleotide sequence ID" value="NZ_PVTD01000002.1"/>
</dbReference>
<dbReference type="CDD" id="cd03801">
    <property type="entry name" value="GT4_PimA-like"/>
    <property type="match status" value="1"/>
</dbReference>
<keyword evidence="2" id="KW-1185">Reference proteome</keyword>
<dbReference type="AlphaFoldDB" id="A0A2T0RVD4"/>
<reference evidence="1 2" key="1">
    <citation type="submission" date="2018-03" db="EMBL/GenBank/DDBJ databases">
        <title>Genomic Encyclopedia of Archaeal and Bacterial Type Strains, Phase II (KMG-II): from individual species to whole genera.</title>
        <authorList>
            <person name="Goeker M."/>
        </authorList>
    </citation>
    <scope>NUCLEOTIDE SEQUENCE [LARGE SCALE GENOMIC DNA]</scope>
    <source>
        <strain evidence="1 2">DSM 29328</strain>
    </source>
</reference>